<dbReference type="SUPFAM" id="SSF88723">
    <property type="entry name" value="PIN domain-like"/>
    <property type="match status" value="1"/>
</dbReference>
<feature type="region of interest" description="Disordered" evidence="14">
    <location>
        <begin position="388"/>
        <end position="490"/>
    </location>
</feature>
<dbReference type="SUPFAM" id="SSF47807">
    <property type="entry name" value="5' to 3' exonuclease, C-terminal subdomain"/>
    <property type="match status" value="1"/>
</dbReference>
<dbReference type="InterPro" id="IPR006085">
    <property type="entry name" value="XPG_DNA_repair_N"/>
</dbReference>
<keyword evidence="5 13" id="KW-0227">DNA damage</keyword>
<dbReference type="InterPro" id="IPR036279">
    <property type="entry name" value="5-3_exonuclease_C_sf"/>
</dbReference>
<keyword evidence="19" id="KW-1185">Reference proteome</keyword>
<dbReference type="PROSITE" id="PS00842">
    <property type="entry name" value="XPG_2"/>
    <property type="match status" value="1"/>
</dbReference>
<dbReference type="eggNOG" id="KOG2518">
    <property type="taxonomic scope" value="Eukaryota"/>
</dbReference>
<dbReference type="GO" id="GO:0035312">
    <property type="term" value="F:5'-3' DNA exonuclease activity"/>
    <property type="evidence" value="ECO:0000318"/>
    <property type="project" value="GO_Central"/>
</dbReference>
<dbReference type="InterPro" id="IPR006086">
    <property type="entry name" value="XPG-I_dom"/>
</dbReference>
<dbReference type="STRING" id="402676.B6JZ10"/>
<gene>
    <name evidence="18" type="primary">exo1</name>
    <name evidence="17" type="ORF">SJAG_01832</name>
</gene>
<dbReference type="GO" id="GO:0043570">
    <property type="term" value="P:maintenance of DNA repeat elements"/>
    <property type="evidence" value="ECO:0007669"/>
    <property type="project" value="EnsemblFungi"/>
</dbReference>
<evidence type="ECO:0000259" key="16">
    <source>
        <dbReference type="SMART" id="SM00485"/>
    </source>
</evidence>
<dbReference type="InterPro" id="IPR006084">
    <property type="entry name" value="XPG/Rad2"/>
</dbReference>
<comment type="function">
    <text evidence="13">5'-&gt;3' double-stranded DNA exonuclease which may also possess a cryptic 3'-&gt;5' double-stranded DNA exonuclease activity. Functions in DNA mismatch repair.</text>
</comment>
<evidence type="ECO:0000259" key="15">
    <source>
        <dbReference type="SMART" id="SM00484"/>
    </source>
</evidence>
<dbReference type="EMBL" id="KE651168">
    <property type="protein sequence ID" value="EEB06778.1"/>
    <property type="molecule type" value="Genomic_DNA"/>
</dbReference>
<dbReference type="GO" id="GO:0046872">
    <property type="term" value="F:metal ion binding"/>
    <property type="evidence" value="ECO:0007669"/>
    <property type="project" value="UniProtKB-UniRule"/>
</dbReference>
<evidence type="ECO:0000256" key="10">
    <source>
        <dbReference type="ARBA" id="ARBA00023125"/>
    </source>
</evidence>
<dbReference type="SMART" id="SM00484">
    <property type="entry name" value="XPGI"/>
    <property type="match status" value="1"/>
</dbReference>
<dbReference type="SMART" id="SM00485">
    <property type="entry name" value="XPGN"/>
    <property type="match status" value="1"/>
</dbReference>
<dbReference type="VEuPathDB" id="FungiDB:SJAG_01832"/>
<keyword evidence="7 13" id="KW-0269">Exonuclease</keyword>
<dbReference type="PANTHER" id="PTHR11081">
    <property type="entry name" value="FLAP ENDONUCLEASE FAMILY MEMBER"/>
    <property type="match status" value="1"/>
</dbReference>
<dbReference type="PRINTS" id="PR00853">
    <property type="entry name" value="XPGRADSUPER"/>
</dbReference>
<feature type="compositionally biased region" description="Low complexity" evidence="14">
    <location>
        <begin position="538"/>
        <end position="555"/>
    </location>
</feature>
<keyword evidence="11 13" id="KW-0234">DNA repair</keyword>
<dbReference type="InterPro" id="IPR044752">
    <property type="entry name" value="PIN-like_EXO1"/>
</dbReference>
<dbReference type="InterPro" id="IPR019974">
    <property type="entry name" value="XPG_CS"/>
</dbReference>
<dbReference type="GO" id="GO:0017108">
    <property type="term" value="F:5'-flap endonuclease activity"/>
    <property type="evidence" value="ECO:0000318"/>
    <property type="project" value="GO_Central"/>
</dbReference>
<dbReference type="GO" id="GO:0006310">
    <property type="term" value="P:DNA recombination"/>
    <property type="evidence" value="ECO:0000318"/>
    <property type="project" value="GO_Central"/>
</dbReference>
<dbReference type="CDD" id="cd09857">
    <property type="entry name" value="PIN_EXO1"/>
    <property type="match status" value="1"/>
</dbReference>
<evidence type="ECO:0000256" key="7">
    <source>
        <dbReference type="ARBA" id="ARBA00022839"/>
    </source>
</evidence>
<organism evidence="17 19">
    <name type="scientific">Schizosaccharomyces japonicus (strain yFS275 / FY16936)</name>
    <name type="common">Fission yeast</name>
    <dbReference type="NCBI Taxonomy" id="402676"/>
    <lineage>
        <taxon>Eukaryota</taxon>
        <taxon>Fungi</taxon>
        <taxon>Dikarya</taxon>
        <taxon>Ascomycota</taxon>
        <taxon>Taphrinomycotina</taxon>
        <taxon>Schizosaccharomycetes</taxon>
        <taxon>Schizosaccharomycetales</taxon>
        <taxon>Schizosaccharomycetaceae</taxon>
        <taxon>Schizosaccharomyces</taxon>
    </lineage>
</organism>
<evidence type="ECO:0000256" key="9">
    <source>
        <dbReference type="ARBA" id="ARBA00022881"/>
    </source>
</evidence>
<feature type="compositionally biased region" description="Polar residues" evidence="14">
    <location>
        <begin position="475"/>
        <end position="490"/>
    </location>
</feature>
<dbReference type="RefSeq" id="XP_002173071.1">
    <property type="nucleotide sequence ID" value="XM_002173035.2"/>
</dbReference>
<dbReference type="GO" id="GO:0051908">
    <property type="term" value="F:double-stranded DNA 5'-3' DNA exonuclease activity"/>
    <property type="evidence" value="ECO:0007669"/>
    <property type="project" value="EnsemblFungi"/>
</dbReference>
<feature type="domain" description="XPG N-terminal" evidence="16">
    <location>
        <begin position="1"/>
        <end position="99"/>
    </location>
</feature>
<dbReference type="JaponicusDB" id="SJAG_01832">
    <property type="gene designation" value="exo1"/>
</dbReference>
<evidence type="ECO:0000256" key="14">
    <source>
        <dbReference type="SAM" id="MobiDB-lite"/>
    </source>
</evidence>
<dbReference type="GO" id="GO:0006298">
    <property type="term" value="P:mismatch repair"/>
    <property type="evidence" value="ECO:0000318"/>
    <property type="project" value="GO_Central"/>
</dbReference>
<name>B6JZ10_SCHJY</name>
<dbReference type="Gene3D" id="3.40.50.1010">
    <property type="entry name" value="5'-nuclease"/>
    <property type="match status" value="1"/>
</dbReference>
<evidence type="ECO:0000256" key="11">
    <source>
        <dbReference type="ARBA" id="ARBA00023204"/>
    </source>
</evidence>
<keyword evidence="13" id="KW-0228">DNA excision</keyword>
<dbReference type="EC" id="3.1.-.-" evidence="13"/>
<feature type="compositionally biased region" description="Polar residues" evidence="14">
    <location>
        <begin position="420"/>
        <end position="441"/>
    </location>
</feature>
<feature type="region of interest" description="Disordered" evidence="14">
    <location>
        <begin position="504"/>
        <end position="566"/>
    </location>
</feature>
<sequence>MGVKGLLGLLKDIQKPSHIEEFSGKTLGVDAYVWLHKGVFACAKELAFNIETDKYIQYAMHRISMLTYYGVKPFVVFDGGPLPSKLGTEEKRRARRKEALELGKKLWNEGKRSQAMMHLSRSIDVTPEMANRFAMTLRQNNIPFVVAPYEADPQLVYLEKTGFIDGIITEDSDMLIFGARTVLFKLDNFGNCDVVRREDIPRLPNMSLQGFNDHMLRYLAIFSGCDYTDGIGGIGLKKAIRFIQRFPKPDAAIRAMRAERSLNVPIDFEHTFTLADKAFQHQRVYCPQQQRLVHLNDVVGTLDEIEEAFVGLPIDEEIARQIAIGEMNPITKEKFVSCEPLKGESKKRRFVAKTDIANYFPTAKRPQKTASLSDVTNIAPQRSPEILASDAGHNLKKPKSMSSGSLALPNHEAKKENEAINGQTISTPSSHSPRKATTQGSPLDLTAKTGSTTLSSHDKETAVLSAPLPSIGQPADTQVESNSGSASPKESSVEFWKKAFSYKQNDKSGNHTPRMSPLSRIGVQALSKRKSLSTSQLPYKSPSFTSPSSSTDKSPGMLSLHQYKFR</sequence>
<dbReference type="SMART" id="SM00279">
    <property type="entry name" value="HhH2"/>
    <property type="match status" value="1"/>
</dbReference>
<evidence type="ECO:0000256" key="4">
    <source>
        <dbReference type="ARBA" id="ARBA00022723"/>
    </source>
</evidence>
<dbReference type="InterPro" id="IPR008918">
    <property type="entry name" value="HhH2"/>
</dbReference>
<dbReference type="GO" id="GO:1990426">
    <property type="term" value="P:mitotic recombination-dependent replication fork processing"/>
    <property type="evidence" value="ECO:0007669"/>
    <property type="project" value="EnsemblFungi"/>
</dbReference>
<dbReference type="FunFam" id="3.40.50.1010:FF:000002">
    <property type="entry name" value="Exonuclease 1, putative"/>
    <property type="match status" value="1"/>
</dbReference>
<dbReference type="Proteomes" id="UP000001744">
    <property type="component" value="Unassembled WGS sequence"/>
</dbReference>
<feature type="domain" description="XPG-I" evidence="15">
    <location>
        <begin position="138"/>
        <end position="206"/>
    </location>
</feature>
<reference evidence="17 19" key="1">
    <citation type="journal article" date="2011" name="Science">
        <title>Comparative functional genomics of the fission yeasts.</title>
        <authorList>
            <person name="Rhind N."/>
            <person name="Chen Z."/>
            <person name="Yassour M."/>
            <person name="Thompson D.A."/>
            <person name="Haas B.J."/>
            <person name="Habib N."/>
            <person name="Wapinski I."/>
            <person name="Roy S."/>
            <person name="Lin M.F."/>
            <person name="Heiman D.I."/>
            <person name="Young S.K."/>
            <person name="Furuya K."/>
            <person name="Guo Y."/>
            <person name="Pidoux A."/>
            <person name="Chen H.M."/>
            <person name="Robbertse B."/>
            <person name="Goldberg J.M."/>
            <person name="Aoki K."/>
            <person name="Bayne E.H."/>
            <person name="Berlin A.M."/>
            <person name="Desjardins C.A."/>
            <person name="Dobbs E."/>
            <person name="Dukaj L."/>
            <person name="Fan L."/>
            <person name="FitzGerald M.G."/>
            <person name="French C."/>
            <person name="Gujja S."/>
            <person name="Hansen K."/>
            <person name="Keifenheim D."/>
            <person name="Levin J.Z."/>
            <person name="Mosher R.A."/>
            <person name="Mueller C.A."/>
            <person name="Pfiffner J."/>
            <person name="Priest M."/>
            <person name="Russ C."/>
            <person name="Smialowska A."/>
            <person name="Swoboda P."/>
            <person name="Sykes S.M."/>
            <person name="Vaughn M."/>
            <person name="Vengrova S."/>
            <person name="Yoder R."/>
            <person name="Zeng Q."/>
            <person name="Allshire R."/>
            <person name="Baulcombe D."/>
            <person name="Birren B.W."/>
            <person name="Brown W."/>
            <person name="Ekwall K."/>
            <person name="Kellis M."/>
            <person name="Leatherwood J."/>
            <person name="Levin H."/>
            <person name="Margalit H."/>
            <person name="Martienssen R."/>
            <person name="Nieduszynski C.A."/>
            <person name="Spatafora J.W."/>
            <person name="Friedman N."/>
            <person name="Dalgaard J.Z."/>
            <person name="Baumann P."/>
            <person name="Niki H."/>
            <person name="Regev A."/>
            <person name="Nusbaum C."/>
        </authorList>
    </citation>
    <scope>NUCLEOTIDE SEQUENCE [LARGE SCALE GENOMIC DNA]</scope>
    <source>
        <strain evidence="19">yFS275 / FY16936</strain>
    </source>
</reference>
<comment type="cofactor">
    <cofactor evidence="13">
        <name>Mg(2+)</name>
        <dbReference type="ChEBI" id="CHEBI:18420"/>
    </cofactor>
    <text evidence="13">Binds 2 magnesium ions per subunit. They probably participate in the reaction catalyzed by the enzyme. May bind an additional third magnesium ion after substrate binding.</text>
</comment>
<keyword evidence="3 13" id="KW-0540">Nuclease</keyword>
<dbReference type="HOGENOM" id="CLU_008978_5_1_1"/>
<comment type="subcellular location">
    <subcellularLocation>
        <location evidence="1 13">Nucleus</location>
    </subcellularLocation>
</comment>
<keyword evidence="4 13" id="KW-0479">Metal-binding</keyword>
<keyword evidence="12 13" id="KW-0539">Nucleus</keyword>
<dbReference type="InterPro" id="IPR029060">
    <property type="entry name" value="PIN-like_dom_sf"/>
</dbReference>
<keyword evidence="10 13" id="KW-0238">DNA-binding</keyword>
<dbReference type="InterPro" id="IPR037315">
    <property type="entry name" value="EXO1_H3TH"/>
</dbReference>
<dbReference type="Pfam" id="PF00752">
    <property type="entry name" value="XPG_N"/>
    <property type="match status" value="1"/>
</dbReference>
<proteinExistence type="inferred from homology"/>
<keyword evidence="8 13" id="KW-0460">Magnesium</keyword>
<evidence type="ECO:0000256" key="12">
    <source>
        <dbReference type="ARBA" id="ARBA00023242"/>
    </source>
</evidence>
<dbReference type="OMA" id="CKAPTEQ"/>
<dbReference type="GO" id="GO:0035861">
    <property type="term" value="C:site of double-strand break"/>
    <property type="evidence" value="ECO:0007669"/>
    <property type="project" value="EnsemblFungi"/>
</dbReference>
<keyword evidence="6 13" id="KW-0378">Hydrolase</keyword>
<dbReference type="Gene3D" id="1.10.150.20">
    <property type="entry name" value="5' to 3' exonuclease, C-terminal subdomain"/>
    <property type="match status" value="1"/>
</dbReference>
<dbReference type="GO" id="GO:0000710">
    <property type="term" value="P:meiotic mismatch repair"/>
    <property type="evidence" value="ECO:0007669"/>
    <property type="project" value="EnsemblFungi"/>
</dbReference>
<evidence type="ECO:0000256" key="1">
    <source>
        <dbReference type="ARBA" id="ARBA00004123"/>
    </source>
</evidence>
<dbReference type="GO" id="GO:0005634">
    <property type="term" value="C:nucleus"/>
    <property type="evidence" value="ECO:0000318"/>
    <property type="project" value="GO_Central"/>
</dbReference>
<dbReference type="OrthoDB" id="26491at2759"/>
<comment type="similarity">
    <text evidence="2 13">Belongs to the XPG/RAD2 endonuclease family. EXO1 subfamily.</text>
</comment>
<dbReference type="GO" id="GO:0003690">
    <property type="term" value="F:double-stranded DNA binding"/>
    <property type="evidence" value="ECO:0007669"/>
    <property type="project" value="EnsemblFungi"/>
</dbReference>
<evidence type="ECO:0000313" key="18">
    <source>
        <dbReference type="JaponicusDB" id="SJAG_01832"/>
    </source>
</evidence>
<evidence type="ECO:0000313" key="17">
    <source>
        <dbReference type="EMBL" id="EEB06778.1"/>
    </source>
</evidence>
<evidence type="ECO:0000256" key="3">
    <source>
        <dbReference type="ARBA" id="ARBA00022722"/>
    </source>
</evidence>
<evidence type="ECO:0000256" key="8">
    <source>
        <dbReference type="ARBA" id="ARBA00022842"/>
    </source>
</evidence>
<dbReference type="CDD" id="cd09908">
    <property type="entry name" value="H3TH_EXO1"/>
    <property type="match status" value="1"/>
</dbReference>
<dbReference type="AlphaFoldDB" id="B6JZ10"/>
<dbReference type="GO" id="GO:0000729">
    <property type="term" value="P:DNA double-strand break processing"/>
    <property type="evidence" value="ECO:0007669"/>
    <property type="project" value="EnsemblFungi"/>
</dbReference>
<dbReference type="FunFam" id="1.10.150.20:FF:000011">
    <property type="entry name" value="exonuclease 1"/>
    <property type="match status" value="1"/>
</dbReference>
<evidence type="ECO:0000256" key="13">
    <source>
        <dbReference type="RuleBase" id="RU910737"/>
    </source>
</evidence>
<protein>
    <recommendedName>
        <fullName evidence="13">Exonuclease 1</fullName>
        <ecNumber evidence="13">3.1.-.-</ecNumber>
    </recommendedName>
</protein>
<evidence type="ECO:0000256" key="2">
    <source>
        <dbReference type="ARBA" id="ARBA00010563"/>
    </source>
</evidence>
<evidence type="ECO:0000256" key="6">
    <source>
        <dbReference type="ARBA" id="ARBA00022801"/>
    </source>
</evidence>
<accession>B6JZ10</accession>
<dbReference type="PANTHER" id="PTHR11081:SF8">
    <property type="entry name" value="EXONUCLEASE 1"/>
    <property type="match status" value="1"/>
</dbReference>
<evidence type="ECO:0000313" key="19">
    <source>
        <dbReference type="Proteomes" id="UP000001744"/>
    </source>
</evidence>
<keyword evidence="9 13" id="KW-0267">Excision nuclease</keyword>
<evidence type="ECO:0000256" key="5">
    <source>
        <dbReference type="ARBA" id="ARBA00022763"/>
    </source>
</evidence>
<dbReference type="GeneID" id="7051049"/>
<dbReference type="Pfam" id="PF00867">
    <property type="entry name" value="XPG_I"/>
    <property type="match status" value="1"/>
</dbReference>